<dbReference type="Gene3D" id="2.60.120.200">
    <property type="match status" value="1"/>
</dbReference>
<keyword evidence="1" id="KW-1133">Transmembrane helix</keyword>
<evidence type="ECO:0000313" key="3">
    <source>
        <dbReference type="Proteomes" id="UP000332487"/>
    </source>
</evidence>
<name>C7DHZ7_MICA2</name>
<dbReference type="EMBL" id="GG697241">
    <property type="protein sequence ID" value="EET89571.1"/>
    <property type="molecule type" value="Genomic_DNA"/>
</dbReference>
<evidence type="ECO:0000313" key="2">
    <source>
        <dbReference type="EMBL" id="EET89571.1"/>
    </source>
</evidence>
<dbReference type="AlphaFoldDB" id="C7DHZ7"/>
<keyword evidence="1" id="KW-0812">Transmembrane</keyword>
<feature type="transmembrane region" description="Helical" evidence="1">
    <location>
        <begin position="21"/>
        <end position="46"/>
    </location>
</feature>
<reference evidence="2 3" key="1">
    <citation type="journal article" date="2009" name="Genome Biol.">
        <title>Community-wide analysis of microbial genome sequence signatures.</title>
        <authorList>
            <person name="Dick G.J."/>
            <person name="Andersson A.F."/>
            <person name="Baker B.J."/>
            <person name="Simmons S.L."/>
            <person name="Thomas B.C."/>
            <person name="Yelton A.P."/>
            <person name="Banfield J.F."/>
        </authorList>
    </citation>
    <scope>NUCLEOTIDE SEQUENCE [LARGE SCALE GENOMIC DNA]</scope>
    <source>
        <strain evidence="2">ARMAN-2</strain>
    </source>
</reference>
<accession>C7DHZ7</accession>
<dbReference type="InterPro" id="IPR013320">
    <property type="entry name" value="ConA-like_dom_sf"/>
</dbReference>
<sequence length="312" mass="33659">MKHVIRTGTRNNSRKAQSAMEYLTTYGWAIIVIVVVLAVMYSLGLFSFSTYAARATPGSCQVVRPEGAGSVDLIGITGACNNAEPEYVAVFNGSTTYNPVPGFSSSTYITANTAISGSNYPFTITMWVKIPTLVPGGSWTEPLFGFNSYQAFGFLASGGGLVLHRCSSADTSAGLPGVTQYNVWHFIAVSFNPANDNYLWQIDNNEVNVTNTNSWNTNNNVVIGAQYMDCDGNPFVGYISNVQLYNSSLSSSQLQALYYEGIGGKPIDLMNLTAWWPLNGNAHDYSGDAYNGTAVGVTYTSAWSKGYTRPTP</sequence>
<dbReference type="SUPFAM" id="SSF49899">
    <property type="entry name" value="Concanavalin A-like lectins/glucanases"/>
    <property type="match status" value="1"/>
</dbReference>
<organism evidence="2 3">
    <name type="scientific">Candidatus Micrarchaeum acidiphilum ARMAN-2</name>
    <dbReference type="NCBI Taxonomy" id="425595"/>
    <lineage>
        <taxon>Archaea</taxon>
        <taxon>Candidatus Micrarchaeota</taxon>
        <taxon>Candidatus Micrarchaeia</taxon>
        <taxon>Candidatus Micrarchaeales</taxon>
        <taxon>Candidatus Micrarchaeaceae</taxon>
        <taxon>Candidatus Micrarchaeum</taxon>
    </lineage>
</organism>
<reference evidence="2 3" key="2">
    <citation type="journal article" date="2010" name="Proc. Natl. Acad. Sci. U.S.A.">
        <title>Enigmatic, ultrasmall, uncultivated Archaea.</title>
        <authorList>
            <person name="Baker B.J."/>
            <person name="Comolli L.R."/>
            <person name="Dick G.J."/>
            <person name="Hauser L.J."/>
            <person name="Hyatt D."/>
            <person name="Dill B.D."/>
            <person name="Land M.L."/>
            <person name="Verberkmoes N.C."/>
            <person name="Hettich R.L."/>
            <person name="Banfield J.F."/>
        </authorList>
    </citation>
    <scope>NUCLEOTIDE SEQUENCE [LARGE SCALE GENOMIC DNA]</scope>
    <source>
        <strain evidence="2">ARMAN-2</strain>
    </source>
</reference>
<keyword evidence="3" id="KW-1185">Reference proteome</keyword>
<keyword evidence="1" id="KW-0472">Membrane</keyword>
<evidence type="ECO:0008006" key="4">
    <source>
        <dbReference type="Google" id="ProtNLM"/>
    </source>
</evidence>
<dbReference type="Pfam" id="PF13385">
    <property type="entry name" value="Laminin_G_3"/>
    <property type="match status" value="1"/>
</dbReference>
<dbReference type="Proteomes" id="UP000332487">
    <property type="component" value="Unassembled WGS sequence"/>
</dbReference>
<protein>
    <recommendedName>
        <fullName evidence="4">LamG domain protein jellyroll fold domain protein</fullName>
    </recommendedName>
</protein>
<gene>
    <name evidence="2" type="ORF">UNLARM2_0691</name>
</gene>
<proteinExistence type="predicted"/>
<evidence type="ECO:0000256" key="1">
    <source>
        <dbReference type="SAM" id="Phobius"/>
    </source>
</evidence>